<gene>
    <name evidence="5" type="primary">xseA</name>
    <name evidence="10" type="ORF">SAMN04490244_110110</name>
</gene>
<evidence type="ECO:0000256" key="4">
    <source>
        <dbReference type="ARBA" id="ARBA00022839"/>
    </source>
</evidence>
<dbReference type="GO" id="GO:0005737">
    <property type="term" value="C:cytoplasm"/>
    <property type="evidence" value="ECO:0007669"/>
    <property type="project" value="UniProtKB-SubCell"/>
</dbReference>
<protein>
    <recommendedName>
        <fullName evidence="5">Exodeoxyribonuclease 7 large subunit</fullName>
        <ecNumber evidence="5">3.1.11.6</ecNumber>
    </recommendedName>
    <alternativeName>
        <fullName evidence="5">Exodeoxyribonuclease VII large subunit</fullName>
        <shortName evidence="5">Exonuclease VII large subunit</shortName>
    </alternativeName>
</protein>
<proteinExistence type="inferred from homology"/>
<dbReference type="GO" id="GO:0008855">
    <property type="term" value="F:exodeoxyribonuclease VII activity"/>
    <property type="evidence" value="ECO:0007669"/>
    <property type="project" value="UniProtKB-UniRule"/>
</dbReference>
<keyword evidence="1 5" id="KW-0963">Cytoplasm</keyword>
<dbReference type="GO" id="GO:0003676">
    <property type="term" value="F:nucleic acid binding"/>
    <property type="evidence" value="ECO:0007669"/>
    <property type="project" value="InterPro"/>
</dbReference>
<dbReference type="InterPro" id="IPR025824">
    <property type="entry name" value="OB-fold_nuc-bd_dom"/>
</dbReference>
<dbReference type="STRING" id="641238.SAMN04490244_110110"/>
<keyword evidence="4 5" id="KW-0269">Exonuclease</keyword>
<evidence type="ECO:0000256" key="5">
    <source>
        <dbReference type="HAMAP-Rule" id="MF_00378"/>
    </source>
</evidence>
<dbReference type="Pfam" id="PF02601">
    <property type="entry name" value="Exonuc_VII_L"/>
    <property type="match status" value="1"/>
</dbReference>
<dbReference type="InterPro" id="IPR020579">
    <property type="entry name" value="Exonuc_VII_lsu_C"/>
</dbReference>
<dbReference type="GO" id="GO:0006308">
    <property type="term" value="P:DNA catabolic process"/>
    <property type="evidence" value="ECO:0007669"/>
    <property type="project" value="UniProtKB-UniRule"/>
</dbReference>
<comment type="similarity">
    <text evidence="5 6">Belongs to the XseA family.</text>
</comment>
<keyword evidence="2 5" id="KW-0540">Nuclease</keyword>
<organism evidence="10 11">
    <name type="scientific">Tranquillimonas rosea</name>
    <dbReference type="NCBI Taxonomy" id="641238"/>
    <lineage>
        <taxon>Bacteria</taxon>
        <taxon>Pseudomonadati</taxon>
        <taxon>Pseudomonadota</taxon>
        <taxon>Alphaproteobacteria</taxon>
        <taxon>Rhodobacterales</taxon>
        <taxon>Roseobacteraceae</taxon>
        <taxon>Tranquillimonas</taxon>
    </lineage>
</organism>
<comment type="function">
    <text evidence="5">Bidirectionally degrades single-stranded DNA into large acid-insoluble oligonucleotides, which are then degraded further into small acid-soluble oligonucleotides.</text>
</comment>
<dbReference type="NCBIfam" id="TIGR00237">
    <property type="entry name" value="xseA"/>
    <property type="match status" value="1"/>
</dbReference>
<keyword evidence="3 5" id="KW-0378">Hydrolase</keyword>
<sequence length="515" mass="56378">MDDLIEDAQPGGNTPEFTVSEISGAVKRTLENTFGRVRVRGEVGRVFKARSGHLYFDIKDDRAVLASVTWRGQLSQLAQLPEEGMEVIATGRLTTFGSQSKYQLNVEELRPAGVGALMAMLEKRKKALEAEGLFATERKRALPFLPEVIGVVTSPSGAVIRDILHRLRDRFPRRVLVWPVAVQGKDCAPQVARAIEGFNALDPGGPVPRPDLLIVARGGGSIEDLWGFNEEAVARAAAASEIPLISAVGHETDTTLIDYVSDYRAPTPTAAAERAVPVRLDLLTWTDQQGARLVRAAGQAVSARRQRLGDVSRALPRPETLTFAARQRLDWLDTRLPSALRAAAAAKRAQLTQAAAVLRPATLRTRVAADRERLDRLAARLDPALARNRRQAESRFQTTAARLTPRPVQRTIRDQARRLADTAARGGTATRATLRQRTERLAAVERLRLTLGYEATLQRGYAVVRDDNNRVLTDKAAAQKATGMDIQFRDGHLTIGAARPSKKPKDTPPEQGSLL</sequence>
<dbReference type="PANTHER" id="PTHR30008:SF0">
    <property type="entry name" value="EXODEOXYRIBONUCLEASE 7 LARGE SUBUNIT"/>
    <property type="match status" value="1"/>
</dbReference>
<comment type="subcellular location">
    <subcellularLocation>
        <location evidence="5 6">Cytoplasm</location>
    </subcellularLocation>
</comment>
<dbReference type="HAMAP" id="MF_00378">
    <property type="entry name" value="Exonuc_7_L"/>
    <property type="match status" value="1"/>
</dbReference>
<feature type="region of interest" description="Disordered" evidence="7">
    <location>
        <begin position="495"/>
        <end position="515"/>
    </location>
</feature>
<dbReference type="AlphaFoldDB" id="A0A1H9WE37"/>
<comment type="catalytic activity">
    <reaction evidence="5 6">
        <text>Exonucleolytic cleavage in either 5'- to 3'- or 3'- to 5'-direction to yield nucleoside 5'-phosphates.</text>
        <dbReference type="EC" id="3.1.11.6"/>
    </reaction>
</comment>
<keyword evidence="11" id="KW-1185">Reference proteome</keyword>
<evidence type="ECO:0000256" key="1">
    <source>
        <dbReference type="ARBA" id="ARBA00022490"/>
    </source>
</evidence>
<dbReference type="EC" id="3.1.11.6" evidence="5"/>
<comment type="subunit">
    <text evidence="5">Heterooligomer composed of large and small subunits.</text>
</comment>
<dbReference type="CDD" id="cd04489">
    <property type="entry name" value="ExoVII_LU_OBF"/>
    <property type="match status" value="1"/>
</dbReference>
<dbReference type="OrthoDB" id="9802795at2"/>
<dbReference type="GO" id="GO:0009318">
    <property type="term" value="C:exodeoxyribonuclease VII complex"/>
    <property type="evidence" value="ECO:0007669"/>
    <property type="project" value="UniProtKB-UniRule"/>
</dbReference>
<dbReference type="EMBL" id="FOGU01000010">
    <property type="protein sequence ID" value="SES32182.1"/>
    <property type="molecule type" value="Genomic_DNA"/>
</dbReference>
<feature type="domain" description="OB-fold nucleic acid binding" evidence="9">
    <location>
        <begin position="17"/>
        <end position="109"/>
    </location>
</feature>
<evidence type="ECO:0000259" key="8">
    <source>
        <dbReference type="Pfam" id="PF02601"/>
    </source>
</evidence>
<dbReference type="Pfam" id="PF13742">
    <property type="entry name" value="tRNA_anti_2"/>
    <property type="match status" value="1"/>
</dbReference>
<evidence type="ECO:0000256" key="6">
    <source>
        <dbReference type="RuleBase" id="RU004355"/>
    </source>
</evidence>
<evidence type="ECO:0000256" key="7">
    <source>
        <dbReference type="SAM" id="MobiDB-lite"/>
    </source>
</evidence>
<evidence type="ECO:0000256" key="2">
    <source>
        <dbReference type="ARBA" id="ARBA00022722"/>
    </source>
</evidence>
<evidence type="ECO:0000256" key="3">
    <source>
        <dbReference type="ARBA" id="ARBA00022801"/>
    </source>
</evidence>
<dbReference type="RefSeq" id="WP_092695456.1">
    <property type="nucleotide sequence ID" value="NZ_FOGU01000010.1"/>
</dbReference>
<dbReference type="InterPro" id="IPR003753">
    <property type="entry name" value="Exonuc_VII_L"/>
</dbReference>
<dbReference type="Proteomes" id="UP000198885">
    <property type="component" value="Unassembled WGS sequence"/>
</dbReference>
<reference evidence="10 11" key="1">
    <citation type="submission" date="2016-10" db="EMBL/GenBank/DDBJ databases">
        <authorList>
            <person name="de Groot N.N."/>
        </authorList>
    </citation>
    <scope>NUCLEOTIDE SEQUENCE [LARGE SCALE GENOMIC DNA]</scope>
    <source>
        <strain evidence="10 11">DSM 23042</strain>
    </source>
</reference>
<evidence type="ECO:0000313" key="10">
    <source>
        <dbReference type="EMBL" id="SES32182.1"/>
    </source>
</evidence>
<accession>A0A1H9WE37</accession>
<evidence type="ECO:0000259" key="9">
    <source>
        <dbReference type="Pfam" id="PF13742"/>
    </source>
</evidence>
<feature type="domain" description="Exonuclease VII large subunit C-terminal" evidence="8">
    <location>
        <begin position="133"/>
        <end position="403"/>
    </location>
</feature>
<name>A0A1H9WE37_9RHOB</name>
<evidence type="ECO:0000313" key="11">
    <source>
        <dbReference type="Proteomes" id="UP000198885"/>
    </source>
</evidence>
<dbReference type="PANTHER" id="PTHR30008">
    <property type="entry name" value="EXODEOXYRIBONUCLEASE 7 LARGE SUBUNIT"/>
    <property type="match status" value="1"/>
</dbReference>